<name>A0A5B8G4Y3_9RHOB</name>
<dbReference type="InterPro" id="IPR006311">
    <property type="entry name" value="TAT_signal"/>
</dbReference>
<dbReference type="PANTHER" id="PTHR36933:SF1">
    <property type="entry name" value="SLL0788 PROTEIN"/>
    <property type="match status" value="1"/>
</dbReference>
<feature type="domain" description="DUF305" evidence="1">
    <location>
        <begin position="70"/>
        <end position="138"/>
    </location>
</feature>
<dbReference type="AlphaFoldDB" id="A0A5B8G4Y3"/>
<evidence type="ECO:0000313" key="2">
    <source>
        <dbReference type="EMBL" id="QDL94342.1"/>
    </source>
</evidence>
<sequence length="149" mass="15836">MPHPLTRSARAPGTPDQGRRALFGGALLAGAALALSRLPAAAHDGKMHAAPGADPAALAAEQPFLSRNAEAMDRMMADMAVAPTGDVDADFVAMMVPHHQGAIDMAKLQLRYGRNQNLRNIAQEIIITQQQEIRAMHYALKTAATPAHD</sequence>
<dbReference type="Gene3D" id="1.20.1260.10">
    <property type="match status" value="1"/>
</dbReference>
<proteinExistence type="predicted"/>
<dbReference type="RefSeq" id="WP_138576122.1">
    <property type="nucleotide sequence ID" value="NZ_CP040820.1"/>
</dbReference>
<dbReference type="PANTHER" id="PTHR36933">
    <property type="entry name" value="SLL0788 PROTEIN"/>
    <property type="match status" value="1"/>
</dbReference>
<dbReference type="InterPro" id="IPR005183">
    <property type="entry name" value="DUF305_CopM-like"/>
</dbReference>
<geneLocation type="plasmid" evidence="3">
    <name>pd4m1b</name>
</geneLocation>
<keyword evidence="3" id="KW-1185">Reference proteome</keyword>
<protein>
    <submittedName>
        <fullName evidence="2">DUF305 domain-containing protein</fullName>
    </submittedName>
</protein>
<gene>
    <name evidence="2" type="ORF">FDP22_20935</name>
</gene>
<evidence type="ECO:0000259" key="1">
    <source>
        <dbReference type="Pfam" id="PF03713"/>
    </source>
</evidence>
<dbReference type="OrthoDB" id="517560at2"/>
<dbReference type="KEGG" id="ppru:FDP22_20935"/>
<dbReference type="EMBL" id="CP040820">
    <property type="protein sequence ID" value="QDL94342.1"/>
    <property type="molecule type" value="Genomic_DNA"/>
</dbReference>
<keyword evidence="2" id="KW-0614">Plasmid</keyword>
<dbReference type="Proteomes" id="UP000305888">
    <property type="component" value="Plasmid pD4M1B"/>
</dbReference>
<dbReference type="InterPro" id="IPR012347">
    <property type="entry name" value="Ferritin-like"/>
</dbReference>
<dbReference type="PROSITE" id="PS51318">
    <property type="entry name" value="TAT"/>
    <property type="match status" value="1"/>
</dbReference>
<accession>A0A5B8G4Y3</accession>
<evidence type="ECO:0000313" key="3">
    <source>
        <dbReference type="Proteomes" id="UP000305888"/>
    </source>
</evidence>
<organism evidence="2 3">
    <name type="scientific">Paroceanicella profunda</name>
    <dbReference type="NCBI Taxonomy" id="2579971"/>
    <lineage>
        <taxon>Bacteria</taxon>
        <taxon>Pseudomonadati</taxon>
        <taxon>Pseudomonadota</taxon>
        <taxon>Alphaproteobacteria</taxon>
        <taxon>Rhodobacterales</taxon>
        <taxon>Paracoccaceae</taxon>
        <taxon>Paroceanicella</taxon>
    </lineage>
</organism>
<dbReference type="Pfam" id="PF03713">
    <property type="entry name" value="DUF305"/>
    <property type="match status" value="1"/>
</dbReference>
<reference evidence="2 3" key="1">
    <citation type="submission" date="2019-06" db="EMBL/GenBank/DDBJ databases">
        <title>Genome sequence of Rhodobacteraceae bacterium D4M1.</title>
        <authorList>
            <person name="Cao J."/>
        </authorList>
    </citation>
    <scope>NUCLEOTIDE SEQUENCE [LARGE SCALE GENOMIC DNA]</scope>
    <source>
        <strain evidence="2 3">D4M1</strain>
        <plasmid evidence="3">pd4m1b</plasmid>
    </source>
</reference>